<dbReference type="EMBL" id="JAFVMF010000022">
    <property type="protein sequence ID" value="MBO1361438.1"/>
    <property type="molecule type" value="Genomic_DNA"/>
</dbReference>
<accession>A0ABS3LZT6</accession>
<evidence type="ECO:0000313" key="2">
    <source>
        <dbReference type="Proteomes" id="UP000664771"/>
    </source>
</evidence>
<organism evidence="1 2">
    <name type="scientific">Acetobacter sacchari</name>
    <dbReference type="NCBI Taxonomy" id="2661687"/>
    <lineage>
        <taxon>Bacteria</taxon>
        <taxon>Pseudomonadati</taxon>
        <taxon>Pseudomonadota</taxon>
        <taxon>Alphaproteobacteria</taxon>
        <taxon>Acetobacterales</taxon>
        <taxon>Acetobacteraceae</taxon>
        <taxon>Acetobacter</taxon>
    </lineage>
</organism>
<comment type="caution">
    <text evidence="1">The sequence shown here is derived from an EMBL/GenBank/DDBJ whole genome shotgun (WGS) entry which is preliminary data.</text>
</comment>
<gene>
    <name evidence="1" type="ORF">J2D73_16760</name>
</gene>
<reference evidence="1 2" key="1">
    <citation type="submission" date="2021-03" db="EMBL/GenBank/DDBJ databases">
        <title>The complete genome sequence of Acetobacter sacchari TBRC 11175.</title>
        <authorList>
            <person name="Charoenyingcharoen P."/>
            <person name="Yukphan P."/>
        </authorList>
    </citation>
    <scope>NUCLEOTIDE SEQUENCE [LARGE SCALE GENOMIC DNA]</scope>
    <source>
        <strain evidence="1 2">TBRC 11175</strain>
    </source>
</reference>
<sequence>MSKHRSRITLLSPSPRALEIISWTNPPGASALGYIQRGDDQGRLLRLASGALVIQLPGGSIGTLDQRKAQAMLDAADAA</sequence>
<dbReference type="Proteomes" id="UP000664771">
    <property type="component" value="Unassembled WGS sequence"/>
</dbReference>
<evidence type="ECO:0000313" key="1">
    <source>
        <dbReference type="EMBL" id="MBO1361438.1"/>
    </source>
</evidence>
<keyword evidence="2" id="KW-1185">Reference proteome</keyword>
<protein>
    <submittedName>
        <fullName evidence="1">Uncharacterized protein</fullName>
    </submittedName>
</protein>
<name>A0ABS3LZT6_9PROT</name>
<dbReference type="RefSeq" id="WP_207883178.1">
    <property type="nucleotide sequence ID" value="NZ_JAFVMF010000022.1"/>
</dbReference>
<proteinExistence type="predicted"/>